<evidence type="ECO:0000313" key="1">
    <source>
        <dbReference type="EMBL" id="AQT68694.1"/>
    </source>
</evidence>
<evidence type="ECO:0008006" key="3">
    <source>
        <dbReference type="Google" id="ProtNLM"/>
    </source>
</evidence>
<name>A0A1U9NLT2_9BACT</name>
<gene>
    <name evidence="1" type="ORF">STSP2_01866</name>
</gene>
<dbReference type="STRING" id="1936003.STSP2_01866"/>
<dbReference type="KEGG" id="alus:STSP2_01866"/>
<dbReference type="EMBL" id="CP019791">
    <property type="protein sequence ID" value="AQT68694.1"/>
    <property type="molecule type" value="Genomic_DNA"/>
</dbReference>
<dbReference type="RefSeq" id="WP_146661925.1">
    <property type="nucleotide sequence ID" value="NZ_CP019791.1"/>
</dbReference>
<keyword evidence="2" id="KW-1185">Reference proteome</keyword>
<dbReference type="OrthoDB" id="288788at2"/>
<protein>
    <recommendedName>
        <fullName evidence="3">Helix-turn-helix domain protein</fullName>
    </recommendedName>
</protein>
<evidence type="ECO:0000313" key="2">
    <source>
        <dbReference type="Proteomes" id="UP000189674"/>
    </source>
</evidence>
<accession>A0A1U9NLT2</accession>
<reference evidence="2" key="1">
    <citation type="submission" date="2017-02" db="EMBL/GenBank/DDBJ databases">
        <title>Comparative genomics and description of representatives of a novel lineage of planctomycetes thriving in anoxic sediments.</title>
        <authorList>
            <person name="Spring S."/>
            <person name="Bunk B."/>
            <person name="Sproer C."/>
        </authorList>
    </citation>
    <scope>NUCLEOTIDE SEQUENCE [LARGE SCALE GENOMIC DNA]</scope>
    <source>
        <strain evidence="2">ST-NAGAB-D1</strain>
    </source>
</reference>
<sequence length="83" mass="9971">MDLREQNEYDWPPRPHVFPELMTPVEAAMFLRLDQTGHTPKSARRTLNYWRDRGELCATKYARRVWYLKSELEAFLSVKTENI</sequence>
<proteinExistence type="predicted"/>
<dbReference type="AlphaFoldDB" id="A0A1U9NLT2"/>
<dbReference type="Proteomes" id="UP000189674">
    <property type="component" value="Chromosome"/>
</dbReference>
<organism evidence="1 2">
    <name type="scientific">Anaerohalosphaera lusitana</name>
    <dbReference type="NCBI Taxonomy" id="1936003"/>
    <lineage>
        <taxon>Bacteria</taxon>
        <taxon>Pseudomonadati</taxon>
        <taxon>Planctomycetota</taxon>
        <taxon>Phycisphaerae</taxon>
        <taxon>Sedimentisphaerales</taxon>
        <taxon>Anaerohalosphaeraceae</taxon>
        <taxon>Anaerohalosphaera</taxon>
    </lineage>
</organism>